<dbReference type="AlphaFoldDB" id="A0A1S1U9U0"/>
<dbReference type="EMBL" id="LFKP01000008">
    <property type="protein sequence ID" value="OHV95883.1"/>
    <property type="molecule type" value="Genomic_DNA"/>
</dbReference>
<evidence type="ECO:0000313" key="1">
    <source>
        <dbReference type="EMBL" id="OHV95883.1"/>
    </source>
</evidence>
<dbReference type="Proteomes" id="UP000179840">
    <property type="component" value="Unassembled WGS sequence"/>
</dbReference>
<name>A0A1S1U9U0_9BURK</name>
<reference evidence="1 2" key="1">
    <citation type="submission" date="2015-06" db="EMBL/GenBank/DDBJ databases">
        <title>Draft genome sequencing of a biphenyl-degrading bacterium, Janthinobacterium lividum MEG1.</title>
        <authorList>
            <person name="Shimodaira J."/>
            <person name="Hatta T."/>
        </authorList>
    </citation>
    <scope>NUCLEOTIDE SEQUENCE [LARGE SCALE GENOMIC DNA]</scope>
    <source>
        <strain evidence="1 2">MEG1</strain>
    </source>
</reference>
<protein>
    <submittedName>
        <fullName evidence="1">Uncharacterized protein</fullName>
    </submittedName>
</protein>
<accession>A0A1S1U9U0</accession>
<evidence type="ECO:0000313" key="2">
    <source>
        <dbReference type="Proteomes" id="UP000179840"/>
    </source>
</evidence>
<organism evidence="1 2">
    <name type="scientific">Janthinobacterium lividum</name>
    <dbReference type="NCBI Taxonomy" id="29581"/>
    <lineage>
        <taxon>Bacteria</taxon>
        <taxon>Pseudomonadati</taxon>
        <taxon>Pseudomonadota</taxon>
        <taxon>Betaproteobacteria</taxon>
        <taxon>Burkholderiales</taxon>
        <taxon>Oxalobacteraceae</taxon>
        <taxon>Janthinobacterium</taxon>
    </lineage>
</organism>
<sequence>MAAMAARCGRQAFALPAEFRYDGPHARDTTSTMYQLNWRGPWLAAVLLLSLGGDAPALARQLAEPAPACRATQTMALTVNSDAIATASNDINDNTLVALRANGTAYWTVLLSTANILLQLDADRGNTIVTFQKGLTLRFQALGPQQYQILIDGPILDDGTQYTLTGKVIAVFERCPVLPAPAAQ</sequence>
<proteinExistence type="predicted"/>
<comment type="caution">
    <text evidence="1">The sequence shown here is derived from an EMBL/GenBank/DDBJ whole genome shotgun (WGS) entry which is preliminary data.</text>
</comment>
<gene>
    <name evidence="1" type="ORF">AKG95_13385</name>
</gene>